<dbReference type="GO" id="GO:0046491">
    <property type="term" value="P:L-methylmalonyl-CoA metabolic process"/>
    <property type="evidence" value="ECO:0007669"/>
    <property type="project" value="TreeGrafter"/>
</dbReference>
<comment type="caution">
    <text evidence="3">The sequence shown here is derived from an EMBL/GenBank/DDBJ whole genome shotgun (WGS) entry which is preliminary data.</text>
</comment>
<dbReference type="InterPro" id="IPR004360">
    <property type="entry name" value="Glyas_Fos-R_dOase_dom"/>
</dbReference>
<dbReference type="OrthoDB" id="3360610at2759"/>
<dbReference type="Gene3D" id="3.10.180.10">
    <property type="entry name" value="2,3-Dihydroxybiphenyl 1,2-Dioxygenase, domain 1"/>
    <property type="match status" value="2"/>
</dbReference>
<evidence type="ECO:0000313" key="4">
    <source>
        <dbReference type="Proteomes" id="UP000077002"/>
    </source>
</evidence>
<dbReference type="PROSITE" id="PS51819">
    <property type="entry name" value="VOC"/>
    <property type="match status" value="2"/>
</dbReference>
<evidence type="ECO:0000256" key="1">
    <source>
        <dbReference type="ARBA" id="ARBA00022723"/>
    </source>
</evidence>
<organism evidence="3 4">
    <name type="scientific">Fonsecaea monophora</name>
    <dbReference type="NCBI Taxonomy" id="254056"/>
    <lineage>
        <taxon>Eukaryota</taxon>
        <taxon>Fungi</taxon>
        <taxon>Dikarya</taxon>
        <taxon>Ascomycota</taxon>
        <taxon>Pezizomycotina</taxon>
        <taxon>Eurotiomycetes</taxon>
        <taxon>Chaetothyriomycetidae</taxon>
        <taxon>Chaetothyriales</taxon>
        <taxon>Herpotrichiellaceae</taxon>
        <taxon>Fonsecaea</taxon>
    </lineage>
</organism>
<dbReference type="GO" id="GO:0005739">
    <property type="term" value="C:mitochondrion"/>
    <property type="evidence" value="ECO:0007669"/>
    <property type="project" value="TreeGrafter"/>
</dbReference>
<sequence length="334" mass="37291">MPIPPDDPRIRLVKLAFVTYYHRDVHEASKFLADFGFEIAEQRGGDDDDDEAIFFTGYGPDPYCYVARCAEDGVPRFGGAAYVVESAGELERASREIPGASAVRDLDAPGGGRIVTLTDPVGHLVHLVHGIREKAASGEAPPAKNLQKRVVNYTDEKRRVGKFQRFQAGPAPVHKCGHYGVSYPPGRYGDMVAWYTGHLSLAFSDKVTIEGAEAVSFFHIDRGLEYTDHHSFYIKPTRDDEPPSVAHSAFEVHDYDVQQLAHNYLESRGYRLSWGVGRHVLGSQIFDYWYDESGFELEHYADGDLVNCDSEVTVQENGPHTMYIWGPPRPAARV</sequence>
<dbReference type="SUPFAM" id="SSF54593">
    <property type="entry name" value="Glyoxalase/Bleomycin resistance protein/Dihydroxybiphenyl dioxygenase"/>
    <property type="match status" value="1"/>
</dbReference>
<feature type="domain" description="VOC" evidence="2">
    <location>
        <begin position="14"/>
        <end position="130"/>
    </location>
</feature>
<dbReference type="GeneID" id="34606068"/>
<keyword evidence="4" id="KW-1185">Reference proteome</keyword>
<accession>A0A177ESD7</accession>
<evidence type="ECO:0000259" key="2">
    <source>
        <dbReference type="PROSITE" id="PS51819"/>
    </source>
</evidence>
<dbReference type="PANTHER" id="PTHR43048">
    <property type="entry name" value="METHYLMALONYL-COA EPIMERASE"/>
    <property type="match status" value="1"/>
</dbReference>
<keyword evidence="1" id="KW-0479">Metal-binding</keyword>
<dbReference type="GO" id="GO:0046872">
    <property type="term" value="F:metal ion binding"/>
    <property type="evidence" value="ECO:0007669"/>
    <property type="project" value="UniProtKB-KW"/>
</dbReference>
<reference evidence="3 4" key="1">
    <citation type="submission" date="2016-03" db="EMBL/GenBank/DDBJ databases">
        <title>Draft genome sequence of the Fonsecaea monophora CBS 269.37.</title>
        <authorList>
            <person name="Bombassaro A."/>
            <person name="Vinicius W.A."/>
            <person name="De Hoog S."/>
            <person name="Sun J."/>
            <person name="Souza E.M."/>
            <person name="Raittz R.T."/>
            <person name="Costa F."/>
            <person name="Leao A.C."/>
            <person name="Tadra-Sfeir M.Z."/>
            <person name="Baura V."/>
            <person name="Balsanelli E."/>
            <person name="Pedrosa F.O."/>
            <person name="Moreno L.F."/>
            <person name="Steffens M.B."/>
            <person name="Xi L."/>
            <person name="Bocca A.L."/>
            <person name="Felipe M.S."/>
            <person name="Teixeira M."/>
            <person name="Telles Filho F.Q."/>
            <person name="Azevedo C.M."/>
            <person name="Gomes R."/>
            <person name="Vicente V.A."/>
        </authorList>
    </citation>
    <scope>NUCLEOTIDE SEQUENCE [LARGE SCALE GENOMIC DNA]</scope>
    <source>
        <strain evidence="3 4">CBS 269.37</strain>
    </source>
</reference>
<dbReference type="GO" id="GO:0004493">
    <property type="term" value="F:methylmalonyl-CoA epimerase activity"/>
    <property type="evidence" value="ECO:0007669"/>
    <property type="project" value="TreeGrafter"/>
</dbReference>
<dbReference type="InterPro" id="IPR051785">
    <property type="entry name" value="MMCE/EMCE_epimerase"/>
</dbReference>
<gene>
    <name evidence="3" type="ORF">AYO21_10963</name>
</gene>
<dbReference type="AlphaFoldDB" id="A0A177ESD7"/>
<dbReference type="InterPro" id="IPR037523">
    <property type="entry name" value="VOC_core"/>
</dbReference>
<dbReference type="EMBL" id="LVKK01000138">
    <property type="protein sequence ID" value="OAG34858.1"/>
    <property type="molecule type" value="Genomic_DNA"/>
</dbReference>
<proteinExistence type="predicted"/>
<dbReference type="InterPro" id="IPR029068">
    <property type="entry name" value="Glyas_Bleomycin-R_OHBP_Dase"/>
</dbReference>
<dbReference type="RefSeq" id="XP_022506810.1">
    <property type="nucleotide sequence ID" value="XM_022660866.1"/>
</dbReference>
<dbReference type="PANTHER" id="PTHR43048:SF3">
    <property type="entry name" value="METHYLMALONYL-COA EPIMERASE, MITOCHONDRIAL"/>
    <property type="match status" value="1"/>
</dbReference>
<evidence type="ECO:0000313" key="3">
    <source>
        <dbReference type="EMBL" id="OAG34858.1"/>
    </source>
</evidence>
<feature type="domain" description="VOC" evidence="2">
    <location>
        <begin position="175"/>
        <end position="302"/>
    </location>
</feature>
<name>A0A177ESD7_9EURO</name>
<protein>
    <recommendedName>
        <fullName evidence="2">VOC domain-containing protein</fullName>
    </recommendedName>
</protein>
<dbReference type="Proteomes" id="UP000077002">
    <property type="component" value="Unassembled WGS sequence"/>
</dbReference>
<dbReference type="Pfam" id="PF00903">
    <property type="entry name" value="Glyoxalase"/>
    <property type="match status" value="1"/>
</dbReference>